<evidence type="ECO:0000313" key="2">
    <source>
        <dbReference type="EMBL" id="JAT47135.1"/>
    </source>
</evidence>
<dbReference type="InterPro" id="IPR044842">
    <property type="entry name" value="ALKBH9B/ALKBH10B-like"/>
</dbReference>
<reference evidence="2" key="1">
    <citation type="submission" date="2015-07" db="EMBL/GenBank/DDBJ databases">
        <title>Transcriptome Assembly of Anthurium amnicola.</title>
        <authorList>
            <person name="Suzuki J."/>
        </authorList>
    </citation>
    <scope>NUCLEOTIDE SEQUENCE</scope>
</reference>
<dbReference type="GO" id="GO:0003729">
    <property type="term" value="F:mRNA binding"/>
    <property type="evidence" value="ECO:0007669"/>
    <property type="project" value="InterPro"/>
</dbReference>
<dbReference type="GO" id="GO:0006402">
    <property type="term" value="P:mRNA catabolic process"/>
    <property type="evidence" value="ECO:0007669"/>
    <property type="project" value="InterPro"/>
</dbReference>
<feature type="region of interest" description="Disordered" evidence="1">
    <location>
        <begin position="129"/>
        <end position="157"/>
    </location>
</feature>
<sequence>MSMASAAGAKAVSPAPETPPAAVPFPEVFARDAIIAWFRGEFAAANAIIDALCNNLAQIDGRASAAGGYEAVFAAIHRRRMNWIPVLHMQKYFSIADVAVELRRAAAARRMATEAEAALEAEQRLRETMELEATSKRESRVVLKEEEPAEEEDKPAG</sequence>
<dbReference type="GO" id="GO:0032451">
    <property type="term" value="F:demethylase activity"/>
    <property type="evidence" value="ECO:0007669"/>
    <property type="project" value="InterPro"/>
</dbReference>
<feature type="compositionally biased region" description="Basic and acidic residues" evidence="1">
    <location>
        <begin position="129"/>
        <end position="146"/>
    </location>
</feature>
<proteinExistence type="predicted"/>
<dbReference type="PANTHER" id="PTHR31447:SF2">
    <property type="entry name" value="RNA DEMETHYLASE ALKBH10B"/>
    <property type="match status" value="1"/>
</dbReference>
<feature type="compositionally biased region" description="Acidic residues" evidence="1">
    <location>
        <begin position="147"/>
        <end position="157"/>
    </location>
</feature>
<protein>
    <submittedName>
        <fullName evidence="2">Exodeoxyribonuclease 7 large subunit</fullName>
    </submittedName>
</protein>
<dbReference type="PANTHER" id="PTHR31447">
    <property type="entry name" value="HYDROXYPROLINE-RICH GLYCOPROTEIN FAMILY PROTEIN-RELATED"/>
    <property type="match status" value="1"/>
</dbReference>
<evidence type="ECO:0000256" key="1">
    <source>
        <dbReference type="SAM" id="MobiDB-lite"/>
    </source>
</evidence>
<gene>
    <name evidence="2" type="primary">xseA_9</name>
    <name evidence="2" type="ORF">g.29387</name>
</gene>
<feature type="non-terminal residue" evidence="2">
    <location>
        <position position="157"/>
    </location>
</feature>
<organism evidence="2">
    <name type="scientific">Anthurium amnicola</name>
    <dbReference type="NCBI Taxonomy" id="1678845"/>
    <lineage>
        <taxon>Eukaryota</taxon>
        <taxon>Viridiplantae</taxon>
        <taxon>Streptophyta</taxon>
        <taxon>Embryophyta</taxon>
        <taxon>Tracheophyta</taxon>
        <taxon>Spermatophyta</taxon>
        <taxon>Magnoliopsida</taxon>
        <taxon>Liliopsida</taxon>
        <taxon>Araceae</taxon>
        <taxon>Pothoideae</taxon>
        <taxon>Potheae</taxon>
        <taxon>Anthurium</taxon>
    </lineage>
</organism>
<name>A0A1D1XXM5_9ARAE</name>
<dbReference type="AlphaFoldDB" id="A0A1D1XXM5"/>
<dbReference type="EMBL" id="GDJX01020801">
    <property type="protein sequence ID" value="JAT47135.1"/>
    <property type="molecule type" value="Transcribed_RNA"/>
</dbReference>
<accession>A0A1D1XXM5</accession>